<reference evidence="1 2" key="1">
    <citation type="submission" date="2019-03" db="EMBL/GenBank/DDBJ databases">
        <title>Genomics of glacier-inhabiting Cryobacterium strains.</title>
        <authorList>
            <person name="Liu Q."/>
            <person name="Xin Y.-H."/>
        </authorList>
    </citation>
    <scope>NUCLEOTIDE SEQUENCE [LARGE SCALE GENOMIC DNA]</scope>
    <source>
        <strain evidence="1 2">TMT2-16</strain>
    </source>
</reference>
<sequence length="191" mass="21614">MVDTKMTKSAGEHWVCSVLSRLNWGAALTRDGLERTDILAVRADDSRTMIEVQVKSANGVTPKTSWPVTPKAQLPAQTSREWFVFVALPQEPHERPRSFIIPRNVVAAATWIVHQDWLTDPDAVQGKRNVGVDRARVSMWTWAGYEDQWGLLEESAYDAPILLPPKLRELALDPRVGLPPDHPWNDSLPFW</sequence>
<evidence type="ECO:0000313" key="1">
    <source>
        <dbReference type="EMBL" id="TFD02418.1"/>
    </source>
</evidence>
<accession>A0ABY2JDK6</accession>
<dbReference type="Proteomes" id="UP000297851">
    <property type="component" value="Unassembled WGS sequence"/>
</dbReference>
<gene>
    <name evidence="1" type="ORF">E3T25_08835</name>
</gene>
<evidence type="ECO:0000313" key="2">
    <source>
        <dbReference type="Proteomes" id="UP000297851"/>
    </source>
</evidence>
<organism evidence="1 2">
    <name type="scientific">Cryobacterium sandaracinum</name>
    <dbReference type="NCBI Taxonomy" id="1259247"/>
    <lineage>
        <taxon>Bacteria</taxon>
        <taxon>Bacillati</taxon>
        <taxon>Actinomycetota</taxon>
        <taxon>Actinomycetes</taxon>
        <taxon>Micrococcales</taxon>
        <taxon>Microbacteriaceae</taxon>
        <taxon>Cryobacterium</taxon>
    </lineage>
</organism>
<dbReference type="Gene3D" id="3.40.1350.10">
    <property type="match status" value="1"/>
</dbReference>
<evidence type="ECO:0008006" key="3">
    <source>
        <dbReference type="Google" id="ProtNLM"/>
    </source>
</evidence>
<name>A0ABY2JDK6_9MICO</name>
<proteinExistence type="predicted"/>
<protein>
    <recommendedName>
        <fullName evidence="3">DUF4365 domain-containing protein</fullName>
    </recommendedName>
</protein>
<comment type="caution">
    <text evidence="1">The sequence shown here is derived from an EMBL/GenBank/DDBJ whole genome shotgun (WGS) entry which is preliminary data.</text>
</comment>
<dbReference type="EMBL" id="SOGO01000025">
    <property type="protein sequence ID" value="TFD02418.1"/>
    <property type="molecule type" value="Genomic_DNA"/>
</dbReference>
<keyword evidence="2" id="KW-1185">Reference proteome</keyword>
<dbReference type="InterPro" id="IPR011856">
    <property type="entry name" value="tRNA_endonuc-like_dom_sf"/>
</dbReference>
<dbReference type="RefSeq" id="WP_134373708.1">
    <property type="nucleotide sequence ID" value="NZ_SOGO01000025.1"/>
</dbReference>